<keyword evidence="1" id="KW-1133">Transmembrane helix</keyword>
<evidence type="ECO:0000313" key="2">
    <source>
        <dbReference type="EMBL" id="MDV0446262.1"/>
    </source>
</evidence>
<accession>A0AAE4MGN5</accession>
<sequence>MFGMVSKRYLFYTNYLANFAILIYEKYRFSILLTRLGLLGILTFQPLLLIFTWFGIFYIGHMAVLSTNIKITNSFLFKAFLSFY</sequence>
<comment type="caution">
    <text evidence="2">The sequence shown here is derived from an EMBL/GenBank/DDBJ whole genome shotgun (WGS) entry which is preliminary data.</text>
</comment>
<keyword evidence="1" id="KW-0812">Transmembrane</keyword>
<keyword evidence="3" id="KW-1185">Reference proteome</keyword>
<feature type="transmembrane region" description="Helical" evidence="1">
    <location>
        <begin position="36"/>
        <end position="59"/>
    </location>
</feature>
<organism evidence="2 3">
    <name type="scientific">Methanolapillus africanus</name>
    <dbReference type="NCBI Taxonomy" id="3028297"/>
    <lineage>
        <taxon>Archaea</taxon>
        <taxon>Methanobacteriati</taxon>
        <taxon>Methanobacteriota</taxon>
        <taxon>Stenosarchaea group</taxon>
        <taxon>Methanomicrobia</taxon>
        <taxon>Methanosarcinales</taxon>
        <taxon>Methanosarcinaceae</taxon>
        <taxon>Methanolapillus</taxon>
    </lineage>
</organism>
<gene>
    <name evidence="2" type="ORF">MsAg5_00910</name>
</gene>
<dbReference type="Proteomes" id="UP001271789">
    <property type="component" value="Unassembled WGS sequence"/>
</dbReference>
<dbReference type="EMBL" id="JAWDKD010000002">
    <property type="protein sequence ID" value="MDV0446262.1"/>
    <property type="molecule type" value="Genomic_DNA"/>
</dbReference>
<proteinExistence type="predicted"/>
<protein>
    <submittedName>
        <fullName evidence="2">Uncharacterized protein</fullName>
    </submittedName>
</protein>
<evidence type="ECO:0000313" key="3">
    <source>
        <dbReference type="Proteomes" id="UP001271789"/>
    </source>
</evidence>
<name>A0AAE4MGN5_9EURY</name>
<dbReference type="AlphaFoldDB" id="A0AAE4MGN5"/>
<reference evidence="2" key="1">
    <citation type="submission" date="2023-06" db="EMBL/GenBank/DDBJ databases">
        <title>Genome sequence of Methanosarcinaceae archaeon Ag5.</title>
        <authorList>
            <person name="Protasov E."/>
            <person name="Platt K."/>
            <person name="Poehlein A."/>
            <person name="Daniel R."/>
            <person name="Brune A."/>
        </authorList>
    </citation>
    <scope>NUCLEOTIDE SEQUENCE</scope>
    <source>
        <strain evidence="2">Ag5</strain>
    </source>
</reference>
<keyword evidence="1" id="KW-0472">Membrane</keyword>
<evidence type="ECO:0000256" key="1">
    <source>
        <dbReference type="SAM" id="Phobius"/>
    </source>
</evidence>